<dbReference type="AlphaFoldDB" id="A0AA88D254"/>
<dbReference type="Proteomes" id="UP001187192">
    <property type="component" value="Unassembled WGS sequence"/>
</dbReference>
<accession>A0AA88D254</accession>
<evidence type="ECO:0000313" key="2">
    <source>
        <dbReference type="Proteomes" id="UP001187192"/>
    </source>
</evidence>
<keyword evidence="2" id="KW-1185">Reference proteome</keyword>
<gene>
    <name evidence="1" type="ORF">TIFTF001_012714</name>
</gene>
<evidence type="ECO:0000313" key="1">
    <source>
        <dbReference type="EMBL" id="GMN43508.1"/>
    </source>
</evidence>
<protein>
    <submittedName>
        <fullName evidence="1">Uncharacterized protein</fullName>
    </submittedName>
</protein>
<dbReference type="EMBL" id="BTGU01000016">
    <property type="protein sequence ID" value="GMN43508.1"/>
    <property type="molecule type" value="Genomic_DNA"/>
</dbReference>
<proteinExistence type="predicted"/>
<comment type="caution">
    <text evidence="1">The sequence shown here is derived from an EMBL/GenBank/DDBJ whole genome shotgun (WGS) entry which is preliminary data.</text>
</comment>
<sequence length="119" mass="13338">MQLFSLPLMAYPNLGANQLCDKKGQVLLQGPKQGAGIEFDRLAADRSQRVHRHWHDGAVLGGAARRIFGRFSPHLAECTAAREWSWFAMGEQMFSMTFAMLLVPKDVEVFAAFLVEETL</sequence>
<name>A0AA88D254_FICCA</name>
<organism evidence="1 2">
    <name type="scientific">Ficus carica</name>
    <name type="common">Common fig</name>
    <dbReference type="NCBI Taxonomy" id="3494"/>
    <lineage>
        <taxon>Eukaryota</taxon>
        <taxon>Viridiplantae</taxon>
        <taxon>Streptophyta</taxon>
        <taxon>Embryophyta</taxon>
        <taxon>Tracheophyta</taxon>
        <taxon>Spermatophyta</taxon>
        <taxon>Magnoliopsida</taxon>
        <taxon>eudicotyledons</taxon>
        <taxon>Gunneridae</taxon>
        <taxon>Pentapetalae</taxon>
        <taxon>rosids</taxon>
        <taxon>fabids</taxon>
        <taxon>Rosales</taxon>
        <taxon>Moraceae</taxon>
        <taxon>Ficeae</taxon>
        <taxon>Ficus</taxon>
    </lineage>
</organism>
<reference evidence="1" key="1">
    <citation type="submission" date="2023-07" db="EMBL/GenBank/DDBJ databases">
        <title>draft genome sequence of fig (Ficus carica).</title>
        <authorList>
            <person name="Takahashi T."/>
            <person name="Nishimura K."/>
        </authorList>
    </citation>
    <scope>NUCLEOTIDE SEQUENCE</scope>
</reference>